<proteinExistence type="inferred from homology"/>
<keyword evidence="3 6" id="KW-0285">Flavoprotein</keyword>
<dbReference type="InterPro" id="IPR012132">
    <property type="entry name" value="GMC_OxRdtase"/>
</dbReference>
<dbReference type="GO" id="GO:0050660">
    <property type="term" value="F:flavin adenine dinucleotide binding"/>
    <property type="evidence" value="ECO:0007669"/>
    <property type="project" value="InterPro"/>
</dbReference>
<gene>
    <name evidence="9" type="ORF">AIOL_004360</name>
</gene>
<dbReference type="InterPro" id="IPR000172">
    <property type="entry name" value="GMC_OxRdtase_N"/>
</dbReference>
<dbReference type="AlphaFoldDB" id="A0A0J9H0V7"/>
<dbReference type="Gene3D" id="3.50.50.60">
    <property type="entry name" value="FAD/NAD(P)-binding domain"/>
    <property type="match status" value="1"/>
</dbReference>
<comment type="cofactor">
    <cofactor evidence="1 5">
        <name>FAD</name>
        <dbReference type="ChEBI" id="CHEBI:57692"/>
    </cofactor>
</comment>
<dbReference type="InterPro" id="IPR036188">
    <property type="entry name" value="FAD/NAD-bd_sf"/>
</dbReference>
<dbReference type="PANTHER" id="PTHR11552:SF147">
    <property type="entry name" value="CHOLINE DEHYDROGENASE, MITOCHONDRIAL"/>
    <property type="match status" value="1"/>
</dbReference>
<dbReference type="EMBL" id="LFTY01000002">
    <property type="protein sequence ID" value="KMW59378.1"/>
    <property type="molecule type" value="Genomic_DNA"/>
</dbReference>
<dbReference type="Gene3D" id="3.30.560.10">
    <property type="entry name" value="Glucose Oxidase, domain 3"/>
    <property type="match status" value="1"/>
</dbReference>
<evidence type="ECO:0000259" key="8">
    <source>
        <dbReference type="PROSITE" id="PS00624"/>
    </source>
</evidence>
<dbReference type="GO" id="GO:0008812">
    <property type="term" value="F:choline dehydrogenase activity"/>
    <property type="evidence" value="ECO:0007669"/>
    <property type="project" value="UniProtKB-EC"/>
</dbReference>
<evidence type="ECO:0000313" key="9">
    <source>
        <dbReference type="EMBL" id="KMW59378.1"/>
    </source>
</evidence>
<dbReference type="PROSITE" id="PS00624">
    <property type="entry name" value="GMC_OXRED_2"/>
    <property type="match status" value="1"/>
</dbReference>
<feature type="binding site" evidence="5">
    <location>
        <begin position="131"/>
        <end position="134"/>
    </location>
    <ligand>
        <name>FAD</name>
        <dbReference type="ChEBI" id="CHEBI:57692"/>
    </ligand>
</feature>
<sequence length="575" mass="61583">MKSAVNIPSVTWPKIRNIKTIQRLPAAINPAIVAQIAGTGLDSFDFVIVGAGSAGCVLADRLTACGRHRVLLLEAGGTDRHPWVRLPIGYGKAFHNDRLNWRYRAAGSAGLGGREMYWPRGKVLGGSSSINGLVWMRGLPHDFDDWERAGNPGWGWRDVAPVFDEVEQVGDGTDTVPRRVNVAARGQEYHPVRHHFMTAAETIGLPHAPPHEAHMAEGVGPYSITTLMGLRHSAANAFLRPAMRRANLSVRKGVLVERVLFSGKRAVGVAYRDGDARHEVRAAGAVILAAGAVASPTLLQRSGIGPSDLLSRFGIEQIHQNAAVGAGLQDHLGVDYLFRTKQATLNQTLGTWTGRIKAALQFLLTRDGPLSLSINQMGGLVRGTPDAREPDLQLYFSPLSYTTVHKNKRVLLKPDPWPGLSLGFNACRPTSQGRVDISSADAAQPPRIAPNYLATTEDERATIAGGRVLEQMLNTPALQALIDRPNGFTPVDASDEAILADFRARASTVFHACGTCRMAPEAAGGVVDPKLRVHGVEGLRVVDASIFPNITSANTNAPTIMVAAKAAGDILAGPD</sequence>
<feature type="binding site" evidence="5">
    <location>
        <position position="256"/>
    </location>
    <ligand>
        <name>FAD</name>
        <dbReference type="ChEBI" id="CHEBI:57692"/>
    </ligand>
</feature>
<dbReference type="PANTHER" id="PTHR11552">
    <property type="entry name" value="GLUCOSE-METHANOL-CHOLINE GMC OXIDOREDUCTASE"/>
    <property type="match status" value="1"/>
</dbReference>
<evidence type="ECO:0000313" key="10">
    <source>
        <dbReference type="Proteomes" id="UP000037178"/>
    </source>
</evidence>
<evidence type="ECO:0000256" key="6">
    <source>
        <dbReference type="RuleBase" id="RU003968"/>
    </source>
</evidence>
<dbReference type="SUPFAM" id="SSF54373">
    <property type="entry name" value="FAD-linked reductases, C-terminal domain"/>
    <property type="match status" value="1"/>
</dbReference>
<evidence type="ECO:0000256" key="1">
    <source>
        <dbReference type="ARBA" id="ARBA00001974"/>
    </source>
</evidence>
<dbReference type="PROSITE" id="PS00623">
    <property type="entry name" value="GMC_OXRED_1"/>
    <property type="match status" value="1"/>
</dbReference>
<dbReference type="Pfam" id="PF05199">
    <property type="entry name" value="GMC_oxred_C"/>
    <property type="match status" value="1"/>
</dbReference>
<dbReference type="PIRSF" id="PIRSF000137">
    <property type="entry name" value="Alcohol_oxidase"/>
    <property type="match status" value="1"/>
</dbReference>
<reference evidence="9 10" key="1">
    <citation type="submission" date="2015-06" db="EMBL/GenBank/DDBJ databases">
        <title>Draft genome sequence of an Alphaproteobacteria species associated to the Mediterranean sponge Oscarella lobularis.</title>
        <authorList>
            <person name="Jourda C."/>
            <person name="Santini S."/>
            <person name="Claverie J.-M."/>
        </authorList>
    </citation>
    <scope>NUCLEOTIDE SEQUENCE [LARGE SCALE GENOMIC DNA]</scope>
    <source>
        <strain evidence="9">IGS</strain>
    </source>
</reference>
<dbReference type="STRING" id="1675527.AIOL_004360"/>
<keyword evidence="9" id="KW-0560">Oxidoreductase</keyword>
<evidence type="ECO:0000256" key="2">
    <source>
        <dbReference type="ARBA" id="ARBA00010790"/>
    </source>
</evidence>
<dbReference type="Pfam" id="PF00732">
    <property type="entry name" value="GMC_oxred_N"/>
    <property type="match status" value="1"/>
</dbReference>
<feature type="domain" description="Glucose-methanol-choline oxidoreductase N-terminal" evidence="8">
    <location>
        <begin position="291"/>
        <end position="305"/>
    </location>
</feature>
<keyword evidence="10" id="KW-1185">Reference proteome</keyword>
<organism evidence="9 10">
    <name type="scientific">Candidatus Rhodobacter oscarellae</name>
    <dbReference type="NCBI Taxonomy" id="1675527"/>
    <lineage>
        <taxon>Bacteria</taxon>
        <taxon>Pseudomonadati</taxon>
        <taxon>Pseudomonadota</taxon>
        <taxon>Alphaproteobacteria</taxon>
        <taxon>Rhodobacterales</taxon>
        <taxon>Rhodobacter group</taxon>
        <taxon>Rhodobacter</taxon>
    </lineage>
</organism>
<accession>A0A0J9H0V7</accession>
<dbReference type="PATRIC" id="fig|1675527.3.peg.4562"/>
<evidence type="ECO:0000256" key="3">
    <source>
        <dbReference type="ARBA" id="ARBA00022630"/>
    </source>
</evidence>
<evidence type="ECO:0000256" key="5">
    <source>
        <dbReference type="PIRSR" id="PIRSR000137-2"/>
    </source>
</evidence>
<keyword evidence="4 5" id="KW-0274">FAD</keyword>
<protein>
    <submittedName>
        <fullName evidence="9">Choline dehydrogenase</fullName>
        <ecNumber evidence="9">1.1.99.1</ecNumber>
    </submittedName>
</protein>
<comment type="caution">
    <text evidence="9">The sequence shown here is derived from an EMBL/GenBank/DDBJ whole genome shotgun (WGS) entry which is preliminary data.</text>
</comment>
<dbReference type="Proteomes" id="UP000037178">
    <property type="component" value="Unassembled WGS sequence"/>
</dbReference>
<feature type="domain" description="Glucose-methanol-choline oxidoreductase N-terminal" evidence="7">
    <location>
        <begin position="121"/>
        <end position="144"/>
    </location>
</feature>
<name>A0A0J9H0V7_9RHOB</name>
<dbReference type="EC" id="1.1.99.1" evidence="9"/>
<comment type="similarity">
    <text evidence="2 6">Belongs to the GMC oxidoreductase family.</text>
</comment>
<evidence type="ECO:0000256" key="4">
    <source>
        <dbReference type="ARBA" id="ARBA00022827"/>
    </source>
</evidence>
<evidence type="ECO:0000259" key="7">
    <source>
        <dbReference type="PROSITE" id="PS00623"/>
    </source>
</evidence>
<feature type="binding site" evidence="5">
    <location>
        <position position="123"/>
    </location>
    <ligand>
        <name>FAD</name>
        <dbReference type="ChEBI" id="CHEBI:57692"/>
    </ligand>
</feature>
<dbReference type="InterPro" id="IPR007867">
    <property type="entry name" value="GMC_OxRtase_C"/>
</dbReference>
<dbReference type="SUPFAM" id="SSF51905">
    <property type="entry name" value="FAD/NAD(P)-binding domain"/>
    <property type="match status" value="1"/>
</dbReference>